<name>A0A814IUU6_ADIRI</name>
<dbReference type="Proteomes" id="UP000663828">
    <property type="component" value="Unassembled WGS sequence"/>
</dbReference>
<accession>A0A814IUU6</accession>
<feature type="transmembrane region" description="Helical" evidence="1">
    <location>
        <begin position="42"/>
        <end position="64"/>
    </location>
</feature>
<keyword evidence="1" id="KW-0812">Transmembrane</keyword>
<organism evidence="2 3">
    <name type="scientific">Adineta ricciae</name>
    <name type="common">Rotifer</name>
    <dbReference type="NCBI Taxonomy" id="249248"/>
    <lineage>
        <taxon>Eukaryota</taxon>
        <taxon>Metazoa</taxon>
        <taxon>Spiralia</taxon>
        <taxon>Gnathifera</taxon>
        <taxon>Rotifera</taxon>
        <taxon>Eurotatoria</taxon>
        <taxon>Bdelloidea</taxon>
        <taxon>Adinetida</taxon>
        <taxon>Adinetidae</taxon>
        <taxon>Adineta</taxon>
    </lineage>
</organism>
<dbReference type="AlphaFoldDB" id="A0A814IUU6"/>
<proteinExistence type="predicted"/>
<evidence type="ECO:0000313" key="3">
    <source>
        <dbReference type="Proteomes" id="UP000663828"/>
    </source>
</evidence>
<keyword evidence="3" id="KW-1185">Reference proteome</keyword>
<reference evidence="2" key="1">
    <citation type="submission" date="2021-02" db="EMBL/GenBank/DDBJ databases">
        <authorList>
            <person name="Nowell W R."/>
        </authorList>
    </citation>
    <scope>NUCLEOTIDE SEQUENCE</scope>
</reference>
<keyword evidence="1" id="KW-1133">Transmembrane helix</keyword>
<gene>
    <name evidence="2" type="ORF">XAT740_LOCUS14569</name>
</gene>
<sequence length="448" mass="49237">MASSNVPFLTQWNETKRITERSRSKRLYTFFHYEHSTHPRRFIISFFVVIFLTLAIAWLIAGLVRLRQTASYLESCSSGKGQCASSAGLTCSSTALICLCAEENYWDYSSKKCSTVKSINAICSRNDECATHKGLICYANGTCQCPSNTYHTTSGCTTYALFGASCTLSGTLPCNIQLDLVCDPGTLVCLCPSGTYWSSTRCEPVSTYGSYCEQNSSCNTQAGLFCRLPGPYPSCDCPQQSKLYTCDCYQGQTWVIATGVNGTSSCTSQGTYSGNCTSDSQCPQALNLVCINGACACKIPLWFWSSTLNECLPCESAGYILIQYSSQWVCTQLMNSSLMTYSASQMACTGIGWQLISPIFASDVTVIAQIYSTYRLWVNIETSLGSSIYVNNIFPNNQSNWNTYVSYSLASVYATYVYALQIVSTYNKTMLFEGNTAFDKGHALCALY</sequence>
<evidence type="ECO:0000256" key="1">
    <source>
        <dbReference type="SAM" id="Phobius"/>
    </source>
</evidence>
<keyword evidence="1" id="KW-0472">Membrane</keyword>
<evidence type="ECO:0000313" key="2">
    <source>
        <dbReference type="EMBL" id="CAF1027513.1"/>
    </source>
</evidence>
<protein>
    <submittedName>
        <fullName evidence="2">Uncharacterized protein</fullName>
    </submittedName>
</protein>
<dbReference type="EMBL" id="CAJNOR010000878">
    <property type="protein sequence ID" value="CAF1027513.1"/>
    <property type="molecule type" value="Genomic_DNA"/>
</dbReference>
<comment type="caution">
    <text evidence="2">The sequence shown here is derived from an EMBL/GenBank/DDBJ whole genome shotgun (WGS) entry which is preliminary data.</text>
</comment>